<keyword evidence="2" id="KW-1185">Reference proteome</keyword>
<dbReference type="PANTHER" id="PTHR16222">
    <property type="entry name" value="ADP-RIBOSYLGLYCOHYDROLASE"/>
    <property type="match status" value="1"/>
</dbReference>
<evidence type="ECO:0000313" key="2">
    <source>
        <dbReference type="Proteomes" id="UP001152795"/>
    </source>
</evidence>
<organism evidence="1 2">
    <name type="scientific">Paramuricea clavata</name>
    <name type="common">Red gorgonian</name>
    <name type="synonym">Violescent sea-whip</name>
    <dbReference type="NCBI Taxonomy" id="317549"/>
    <lineage>
        <taxon>Eukaryota</taxon>
        <taxon>Metazoa</taxon>
        <taxon>Cnidaria</taxon>
        <taxon>Anthozoa</taxon>
        <taxon>Octocorallia</taxon>
        <taxon>Malacalcyonacea</taxon>
        <taxon>Plexauridae</taxon>
        <taxon>Paramuricea</taxon>
    </lineage>
</organism>
<dbReference type="Proteomes" id="UP001152795">
    <property type="component" value="Unassembled WGS sequence"/>
</dbReference>
<accession>A0A6S7IPQ9</accession>
<sequence>MDMKSRKLGCILAAATADAAAQPLHWIYDLNKFRATVSDAVEIEFWSPSANPFYCLEMGKQSCYGDQTHAIIISLARKKEFNLEDQKQATYKMFGPDTDYSLIDEAMKTGLPVKAAWRNGSIKYFLKKMDEGSKDTGHPDDTQIDGVTKIAPLVAMYAGHPDLLFHVEDVTRMTEDNDIAVAIGLAAARIIERCLLTTNTNESMIDVVKYVMTGLAANDRTNPQNLDRAVIGFLQEVIDCKDVPHNEAVPQRFVNS</sequence>
<dbReference type="AlphaFoldDB" id="A0A6S7IPQ9"/>
<comment type="caution">
    <text evidence="1">The sequence shown here is derived from an EMBL/GenBank/DDBJ whole genome shotgun (WGS) entry which is preliminary data.</text>
</comment>
<protein>
    <submittedName>
        <fullName evidence="1">Uncharacterized protein</fullName>
    </submittedName>
</protein>
<dbReference type="Pfam" id="PF03747">
    <property type="entry name" value="ADP_ribosyl_GH"/>
    <property type="match status" value="1"/>
</dbReference>
<dbReference type="SUPFAM" id="SSF101478">
    <property type="entry name" value="ADP-ribosylglycohydrolase"/>
    <property type="match status" value="1"/>
</dbReference>
<dbReference type="InterPro" id="IPR036705">
    <property type="entry name" value="Ribosyl_crysJ1_sf"/>
</dbReference>
<proteinExistence type="predicted"/>
<name>A0A6S7IPQ9_PARCT</name>
<dbReference type="PANTHER" id="PTHR16222:SF17">
    <property type="entry name" value="SELENOPROTEIN J"/>
    <property type="match status" value="1"/>
</dbReference>
<dbReference type="EMBL" id="CACRXK020011318">
    <property type="protein sequence ID" value="CAB4021204.1"/>
    <property type="molecule type" value="Genomic_DNA"/>
</dbReference>
<dbReference type="Gene3D" id="1.10.4080.10">
    <property type="entry name" value="ADP-ribosylation/Crystallin J1"/>
    <property type="match status" value="1"/>
</dbReference>
<reference evidence="1" key="1">
    <citation type="submission" date="2020-04" db="EMBL/GenBank/DDBJ databases">
        <authorList>
            <person name="Alioto T."/>
            <person name="Alioto T."/>
            <person name="Gomez Garrido J."/>
        </authorList>
    </citation>
    <scope>NUCLEOTIDE SEQUENCE</scope>
    <source>
        <strain evidence="1">A484AB</strain>
    </source>
</reference>
<evidence type="ECO:0000313" key="1">
    <source>
        <dbReference type="EMBL" id="CAB4021204.1"/>
    </source>
</evidence>
<dbReference type="OrthoDB" id="524326at2759"/>
<dbReference type="InterPro" id="IPR050792">
    <property type="entry name" value="ADP-ribosylglycohydrolase"/>
</dbReference>
<gene>
    <name evidence="1" type="ORF">PACLA_8A015294</name>
</gene>
<dbReference type="InterPro" id="IPR005502">
    <property type="entry name" value="Ribosyl_crysJ1"/>
</dbReference>